<dbReference type="EMBL" id="QJKH01000013">
    <property type="protein sequence ID" value="PXX76849.1"/>
    <property type="molecule type" value="Genomic_DNA"/>
</dbReference>
<protein>
    <submittedName>
        <fullName evidence="3">Uncharacterized protein</fullName>
    </submittedName>
</protein>
<gene>
    <name evidence="3" type="ORF">DES51_11344</name>
    <name evidence="2" type="ORF">MQE39_07640</name>
</gene>
<evidence type="ECO:0000313" key="3">
    <source>
        <dbReference type="EMBL" id="PXX76849.1"/>
    </source>
</evidence>
<dbReference type="GeneID" id="94439269"/>
<dbReference type="Proteomes" id="UP000247612">
    <property type="component" value="Unassembled WGS sequence"/>
</dbReference>
<keyword evidence="4" id="KW-1185">Reference proteome</keyword>
<keyword evidence="1" id="KW-0812">Transmembrane</keyword>
<sequence>MRNAIVSFAFYMIMILLCIVFQFVDQNAWIFAFFFAAYTFLLSPSYQASCKPIEWKDFLFALLFTAFCAAFWWFNKVEFNLDNLWVIYTVNFIASVNLGCSHRYKILI</sequence>
<evidence type="ECO:0000313" key="2">
    <source>
        <dbReference type="EMBL" id="MDY5167985.1"/>
    </source>
</evidence>
<feature type="transmembrane region" description="Helical" evidence="1">
    <location>
        <begin position="58"/>
        <end position="74"/>
    </location>
</feature>
<organism evidence="3 4">
    <name type="scientific">Dielma fastidiosa</name>
    <dbReference type="NCBI Taxonomy" id="1034346"/>
    <lineage>
        <taxon>Bacteria</taxon>
        <taxon>Bacillati</taxon>
        <taxon>Bacillota</taxon>
        <taxon>Erysipelotrichia</taxon>
        <taxon>Erysipelotrichales</taxon>
        <taxon>Erysipelotrichaceae</taxon>
        <taxon>Dielma</taxon>
    </lineage>
</organism>
<dbReference type="Proteomes" id="UP001276902">
    <property type="component" value="Unassembled WGS sequence"/>
</dbReference>
<keyword evidence="1" id="KW-1133">Transmembrane helix</keyword>
<comment type="caution">
    <text evidence="3">The sequence shown here is derived from an EMBL/GenBank/DDBJ whole genome shotgun (WGS) entry which is preliminary data.</text>
</comment>
<dbReference type="STRING" id="1034346.GCA_000313565_03354"/>
<feature type="transmembrane region" description="Helical" evidence="1">
    <location>
        <begin position="86"/>
        <end position="104"/>
    </location>
</feature>
<name>A0A318KGK4_9FIRM</name>
<reference evidence="2" key="2">
    <citation type="submission" date="2022-03" db="EMBL/GenBank/DDBJ databases">
        <title>First case of bacteraemia caused by Dielma fastidiosa in a patient hospitalised with diverticulitis.</title>
        <authorList>
            <person name="Forman-Ankjaer B."/>
            <person name="Hvid-Jensen F."/>
            <person name="Kobel C.M."/>
            <person name="Greve T."/>
        </authorList>
    </citation>
    <scope>NUCLEOTIDE SEQUENCE</scope>
    <source>
        <strain evidence="2">AUH_DF_2021</strain>
    </source>
</reference>
<evidence type="ECO:0000256" key="1">
    <source>
        <dbReference type="SAM" id="Phobius"/>
    </source>
</evidence>
<dbReference type="OrthoDB" id="9898311at2"/>
<evidence type="ECO:0000313" key="4">
    <source>
        <dbReference type="Proteomes" id="UP000247612"/>
    </source>
</evidence>
<dbReference type="EMBL" id="JALDAW010000011">
    <property type="protein sequence ID" value="MDY5167985.1"/>
    <property type="molecule type" value="Genomic_DNA"/>
</dbReference>
<proteinExistence type="predicted"/>
<keyword evidence="1" id="KW-0472">Membrane</keyword>
<reference evidence="3 4" key="1">
    <citation type="submission" date="2018-05" db="EMBL/GenBank/DDBJ databases">
        <title>Genomic Encyclopedia of Type Strains, Phase IV (KMG-IV): sequencing the most valuable type-strain genomes for metagenomic binning, comparative biology and taxonomic classification.</title>
        <authorList>
            <person name="Goeker M."/>
        </authorList>
    </citation>
    <scope>NUCLEOTIDE SEQUENCE [LARGE SCALE GENOMIC DNA]</scope>
    <source>
        <strain evidence="3 4">JC118</strain>
    </source>
</reference>
<accession>A0A318KGK4</accession>
<feature type="transmembrane region" description="Helical" evidence="1">
    <location>
        <begin position="29"/>
        <end position="46"/>
    </location>
</feature>
<dbReference type="AlphaFoldDB" id="A0A318KGK4"/>
<dbReference type="RefSeq" id="WP_022939632.1">
    <property type="nucleotide sequence ID" value="NZ_BAABZA010000001.1"/>
</dbReference>
<feature type="transmembrane region" description="Helical" evidence="1">
    <location>
        <begin position="5"/>
        <end position="23"/>
    </location>
</feature>